<evidence type="ECO:0000313" key="2">
    <source>
        <dbReference type="EMBL" id="KAK0732499.1"/>
    </source>
</evidence>
<proteinExistence type="predicted"/>
<keyword evidence="3" id="KW-1185">Reference proteome</keyword>
<dbReference type="Pfam" id="PF26639">
    <property type="entry name" value="Het-6_barrel"/>
    <property type="match status" value="1"/>
</dbReference>
<dbReference type="InterPro" id="IPR052895">
    <property type="entry name" value="HetReg/Transcr_Mod"/>
</dbReference>
<sequence length="699" mass="79125">MVGGIAGAPVTSFHLPRRRLYRYMPLMQRCHAYDYTIRLLHLLPSADDTAPLRCRLTEKGYNDHWDNDPHHDYHALSYTWGEPIFPGMLEVLSNGKLSGNESLGAIPITQNLQSALQHLRKRDTTLILWVDAVCINQADVTERNSQVTNMPKIYKKASSAVVWLGDESPLHDARLCMGFFESLRILSTNSNQNVQSASWRKRFEINRLVASFLGACNAVIIYFLERPWFRRRWIVQEVVLAKTVTIHCGPWNILWDTFHLAMFELFENDQGVFTTDHRTTMRTMTGVRNGGHSITAVRNIGLLAKKQLPLDTLVEFSAFLCADPRDRLYALYGVIKRWCPRQVTMQLAQINVIDYSLPTEQIFTNFATGLIQIDTRTCRPLTSDNAEYRPVTHVLQLAAAFGHQDPTQNHLCGKIPSWVVDWTGALCFEPLHHSPTDHVACKAITREQIQFLPTKENPRLLVIIGLPFDIVTASISLDVRPMLLTSTVHKAKWSLNHFLSKVADHVDGDFYEPTYQHLITALAITLVASWEHTPKNSYFGQDPRFITDFLRQLECQQYHLPELLHKWPAYVELMALTMRGRSLFLTAKGYMGIAATGVTTGDVVCLLDNQSVPFVVRPERAAKYTVQDGERGAVHLPDCSDYQLGMFELDVAELGRAPSLRNTFGLVSDAYVHGLMKGEAFEVMEKAGADLPLKILPIA</sequence>
<feature type="domain" description="Heterokaryon incompatibility" evidence="1">
    <location>
        <begin position="73"/>
        <end position="237"/>
    </location>
</feature>
<comment type="caution">
    <text evidence="2">The sequence shown here is derived from an EMBL/GenBank/DDBJ whole genome shotgun (WGS) entry which is preliminary data.</text>
</comment>
<accession>A0AA40E8S8</accession>
<evidence type="ECO:0000259" key="1">
    <source>
        <dbReference type="Pfam" id="PF06985"/>
    </source>
</evidence>
<dbReference type="Proteomes" id="UP001172159">
    <property type="component" value="Unassembled WGS sequence"/>
</dbReference>
<dbReference type="Pfam" id="PF06985">
    <property type="entry name" value="HET"/>
    <property type="match status" value="1"/>
</dbReference>
<dbReference type="PANTHER" id="PTHR24148">
    <property type="entry name" value="ANKYRIN REPEAT DOMAIN-CONTAINING PROTEIN 39 HOMOLOG-RELATED"/>
    <property type="match status" value="1"/>
</dbReference>
<organism evidence="2 3">
    <name type="scientific">Apiosordaria backusii</name>
    <dbReference type="NCBI Taxonomy" id="314023"/>
    <lineage>
        <taxon>Eukaryota</taxon>
        <taxon>Fungi</taxon>
        <taxon>Dikarya</taxon>
        <taxon>Ascomycota</taxon>
        <taxon>Pezizomycotina</taxon>
        <taxon>Sordariomycetes</taxon>
        <taxon>Sordariomycetidae</taxon>
        <taxon>Sordariales</taxon>
        <taxon>Lasiosphaeriaceae</taxon>
        <taxon>Apiosordaria</taxon>
    </lineage>
</organism>
<dbReference type="EMBL" id="JAUKTV010000008">
    <property type="protein sequence ID" value="KAK0732499.1"/>
    <property type="molecule type" value="Genomic_DNA"/>
</dbReference>
<dbReference type="InterPro" id="IPR010730">
    <property type="entry name" value="HET"/>
</dbReference>
<dbReference type="PANTHER" id="PTHR24148:SF64">
    <property type="entry name" value="HETEROKARYON INCOMPATIBILITY DOMAIN-CONTAINING PROTEIN"/>
    <property type="match status" value="1"/>
</dbReference>
<evidence type="ECO:0000313" key="3">
    <source>
        <dbReference type="Proteomes" id="UP001172159"/>
    </source>
</evidence>
<protein>
    <submittedName>
        <fullName evidence="2">Heterokaryon incompatibility protein-domain-containing protein</fullName>
    </submittedName>
</protein>
<reference evidence="2" key="1">
    <citation type="submission" date="2023-06" db="EMBL/GenBank/DDBJ databases">
        <title>Genome-scale phylogeny and comparative genomics of the fungal order Sordariales.</title>
        <authorList>
            <consortium name="Lawrence Berkeley National Laboratory"/>
            <person name="Hensen N."/>
            <person name="Bonometti L."/>
            <person name="Westerberg I."/>
            <person name="Brannstrom I.O."/>
            <person name="Guillou S."/>
            <person name="Cros-Aarteil S."/>
            <person name="Calhoun S."/>
            <person name="Haridas S."/>
            <person name="Kuo A."/>
            <person name="Mondo S."/>
            <person name="Pangilinan J."/>
            <person name="Riley R."/>
            <person name="Labutti K."/>
            <person name="Andreopoulos B."/>
            <person name="Lipzen A."/>
            <person name="Chen C."/>
            <person name="Yanf M."/>
            <person name="Daum C."/>
            <person name="Ng V."/>
            <person name="Clum A."/>
            <person name="Steindorff A."/>
            <person name="Ohm R."/>
            <person name="Martin F."/>
            <person name="Silar P."/>
            <person name="Natvig D."/>
            <person name="Lalanne C."/>
            <person name="Gautier V."/>
            <person name="Ament-Velasquez S.L."/>
            <person name="Kruys A."/>
            <person name="Hutchinson M.I."/>
            <person name="Powell A.J."/>
            <person name="Barry K."/>
            <person name="Miller A.N."/>
            <person name="Grigoriev I.V."/>
            <person name="Debuchy R."/>
            <person name="Gladieux P."/>
            <person name="Thoren M.H."/>
            <person name="Johannesson H."/>
        </authorList>
    </citation>
    <scope>NUCLEOTIDE SEQUENCE</scope>
    <source>
        <strain evidence="2">CBS 540.89</strain>
    </source>
</reference>
<gene>
    <name evidence="2" type="ORF">B0T21DRAFT_369098</name>
</gene>
<dbReference type="AlphaFoldDB" id="A0AA40E8S8"/>
<name>A0AA40E8S8_9PEZI</name>